<organism evidence="2 3">
    <name type="scientific">Alkalicoccus luteus</name>
    <dbReference type="NCBI Taxonomy" id="1237094"/>
    <lineage>
        <taxon>Bacteria</taxon>
        <taxon>Bacillati</taxon>
        <taxon>Bacillota</taxon>
        <taxon>Bacilli</taxon>
        <taxon>Bacillales</taxon>
        <taxon>Bacillaceae</taxon>
        <taxon>Alkalicoccus</taxon>
    </lineage>
</organism>
<dbReference type="RefSeq" id="WP_168005536.1">
    <property type="nucleotide sequence ID" value="NZ_JAATHJ010000006.1"/>
</dbReference>
<protein>
    <recommendedName>
        <fullName evidence="1">YopX protein domain-containing protein</fullName>
    </recommendedName>
</protein>
<name>A0A969TT18_9BACI</name>
<evidence type="ECO:0000313" key="2">
    <source>
        <dbReference type="EMBL" id="NJP37178.1"/>
    </source>
</evidence>
<dbReference type="Pfam" id="PF09643">
    <property type="entry name" value="YopX"/>
    <property type="match status" value="1"/>
</dbReference>
<evidence type="ECO:0000259" key="1">
    <source>
        <dbReference type="Pfam" id="PF09643"/>
    </source>
</evidence>
<gene>
    <name evidence="2" type="ORF">HCN83_06195</name>
</gene>
<dbReference type="SUPFAM" id="SSF159006">
    <property type="entry name" value="YopX-like"/>
    <property type="match status" value="1"/>
</dbReference>
<keyword evidence="3" id="KW-1185">Reference proteome</keyword>
<dbReference type="Proteomes" id="UP000752012">
    <property type="component" value="Unassembled WGS sequence"/>
</dbReference>
<feature type="domain" description="YopX protein" evidence="1">
    <location>
        <begin position="33"/>
        <end position="110"/>
    </location>
</feature>
<sequence length="113" mass="13260">MREIKFRAWDKDLKKWLGWETVSQCAIGEFVDDVRFELVQYTGLKDKNGVEIYGGDIFRDNSINQIYKVIWFKEGFRVEVDGMILSFDETLTDGKCEVIGNVWENPELLERDA</sequence>
<dbReference type="Gene3D" id="2.30.30.290">
    <property type="entry name" value="YopX-like domains"/>
    <property type="match status" value="1"/>
</dbReference>
<proteinExistence type="predicted"/>
<accession>A0A969TT18</accession>
<evidence type="ECO:0000313" key="3">
    <source>
        <dbReference type="Proteomes" id="UP000752012"/>
    </source>
</evidence>
<dbReference type="AlphaFoldDB" id="A0A969TT18"/>
<reference evidence="2 3" key="1">
    <citation type="submission" date="2020-03" db="EMBL/GenBank/DDBJ databases">
        <title>Assessment of the enzymatic potential of alkaline-tolerant lipase obtained from Bacillus luteus H11 (technogenic soil) for the bioremediation of saline soils contaminated with petroleum substances.</title>
        <authorList>
            <person name="Kalwasinska A."/>
        </authorList>
    </citation>
    <scope>NUCLEOTIDE SEQUENCE [LARGE SCALE GENOMIC DNA]</scope>
    <source>
        <strain evidence="2 3">H11</strain>
    </source>
</reference>
<dbReference type="InterPro" id="IPR023385">
    <property type="entry name" value="YopX-like_C"/>
</dbReference>
<dbReference type="InterPro" id="IPR019096">
    <property type="entry name" value="YopX_protein"/>
</dbReference>
<comment type="caution">
    <text evidence="2">The sequence shown here is derived from an EMBL/GenBank/DDBJ whole genome shotgun (WGS) entry which is preliminary data.</text>
</comment>
<dbReference type="EMBL" id="JAATHJ010000006">
    <property type="protein sequence ID" value="NJP37178.1"/>
    <property type="molecule type" value="Genomic_DNA"/>
</dbReference>